<reference evidence="4" key="3">
    <citation type="submission" date="2015-06" db="UniProtKB">
        <authorList>
            <consortium name="EnsemblMetazoa"/>
        </authorList>
    </citation>
    <scope>IDENTIFICATION</scope>
</reference>
<feature type="domain" description="Fibronectin type-III" evidence="2">
    <location>
        <begin position="28"/>
        <end position="130"/>
    </location>
</feature>
<dbReference type="InterPro" id="IPR003961">
    <property type="entry name" value="FN3_dom"/>
</dbReference>
<evidence type="ECO:0000313" key="3">
    <source>
        <dbReference type="EMBL" id="ELT99431.1"/>
    </source>
</evidence>
<sequence>METHSIVILFLAGCLAAVTTAQRKERVAPSAPRYFEVNQHRTGLRMQWEAPTAYHVDTYFIEYRSPEEEERRGITGEHWRAVTSVPGTETSYMWHGALSKHNYYLRVTAVNNDVHGDTSSVIHVEFTQKGKRMESGYPIKH</sequence>
<keyword evidence="1" id="KW-0732">Signal</keyword>
<protein>
    <recommendedName>
        <fullName evidence="2">Fibronectin type-III domain-containing protein</fullName>
    </recommendedName>
</protein>
<dbReference type="Pfam" id="PF00041">
    <property type="entry name" value="fn3"/>
    <property type="match status" value="1"/>
</dbReference>
<feature type="signal peptide" evidence="1">
    <location>
        <begin position="1"/>
        <end position="21"/>
    </location>
</feature>
<dbReference type="HOGENOM" id="CLU_1827131_0_0_1"/>
<evidence type="ECO:0000313" key="5">
    <source>
        <dbReference type="Proteomes" id="UP000014760"/>
    </source>
</evidence>
<dbReference type="EnsemblMetazoa" id="CapteT202943">
    <property type="protein sequence ID" value="CapteP202943"/>
    <property type="gene ID" value="CapteG202943"/>
</dbReference>
<reference evidence="3 5" key="2">
    <citation type="journal article" date="2013" name="Nature">
        <title>Insights into bilaterian evolution from three spiralian genomes.</title>
        <authorList>
            <person name="Simakov O."/>
            <person name="Marletaz F."/>
            <person name="Cho S.J."/>
            <person name="Edsinger-Gonzales E."/>
            <person name="Havlak P."/>
            <person name="Hellsten U."/>
            <person name="Kuo D.H."/>
            <person name="Larsson T."/>
            <person name="Lv J."/>
            <person name="Arendt D."/>
            <person name="Savage R."/>
            <person name="Osoegawa K."/>
            <person name="de Jong P."/>
            <person name="Grimwood J."/>
            <person name="Chapman J.A."/>
            <person name="Shapiro H."/>
            <person name="Aerts A."/>
            <person name="Otillar R.P."/>
            <person name="Terry A.Y."/>
            <person name="Boore J.L."/>
            <person name="Grigoriev I.V."/>
            <person name="Lindberg D.R."/>
            <person name="Seaver E.C."/>
            <person name="Weisblat D.A."/>
            <person name="Putnam N.H."/>
            <person name="Rokhsar D.S."/>
        </authorList>
    </citation>
    <scope>NUCLEOTIDE SEQUENCE</scope>
    <source>
        <strain evidence="3 5">I ESC-2004</strain>
    </source>
</reference>
<reference evidence="5" key="1">
    <citation type="submission" date="2012-12" db="EMBL/GenBank/DDBJ databases">
        <authorList>
            <person name="Hellsten U."/>
            <person name="Grimwood J."/>
            <person name="Chapman J.A."/>
            <person name="Shapiro H."/>
            <person name="Aerts A."/>
            <person name="Otillar R.P."/>
            <person name="Terry A.Y."/>
            <person name="Boore J.L."/>
            <person name="Simakov O."/>
            <person name="Marletaz F."/>
            <person name="Cho S.-J."/>
            <person name="Edsinger-Gonzales E."/>
            <person name="Havlak P."/>
            <person name="Kuo D.-H."/>
            <person name="Larsson T."/>
            <person name="Lv J."/>
            <person name="Arendt D."/>
            <person name="Savage R."/>
            <person name="Osoegawa K."/>
            <person name="de Jong P."/>
            <person name="Lindberg D.R."/>
            <person name="Seaver E.C."/>
            <person name="Weisblat D.A."/>
            <person name="Putnam N.H."/>
            <person name="Grigoriev I.V."/>
            <person name="Rokhsar D.S."/>
        </authorList>
    </citation>
    <scope>NUCLEOTIDE SEQUENCE</scope>
    <source>
        <strain evidence="5">I ESC-2004</strain>
    </source>
</reference>
<accession>R7U6Z2</accession>
<dbReference type="SUPFAM" id="SSF49265">
    <property type="entry name" value="Fibronectin type III"/>
    <property type="match status" value="1"/>
</dbReference>
<dbReference type="Gene3D" id="2.60.40.10">
    <property type="entry name" value="Immunoglobulins"/>
    <property type="match status" value="1"/>
</dbReference>
<dbReference type="EMBL" id="AMQN01010021">
    <property type="status" value="NOT_ANNOTATED_CDS"/>
    <property type="molecule type" value="Genomic_DNA"/>
</dbReference>
<evidence type="ECO:0000256" key="1">
    <source>
        <dbReference type="SAM" id="SignalP"/>
    </source>
</evidence>
<dbReference type="Proteomes" id="UP000014760">
    <property type="component" value="Unassembled WGS sequence"/>
</dbReference>
<gene>
    <name evidence="3" type="ORF">CAPTEDRAFT_202943</name>
</gene>
<name>R7U6Z2_CAPTE</name>
<dbReference type="CDD" id="cd00063">
    <property type="entry name" value="FN3"/>
    <property type="match status" value="1"/>
</dbReference>
<dbReference type="InterPro" id="IPR013783">
    <property type="entry name" value="Ig-like_fold"/>
</dbReference>
<proteinExistence type="predicted"/>
<dbReference type="AlphaFoldDB" id="R7U6Z2"/>
<dbReference type="InterPro" id="IPR036116">
    <property type="entry name" value="FN3_sf"/>
</dbReference>
<evidence type="ECO:0000313" key="4">
    <source>
        <dbReference type="EnsemblMetazoa" id="CapteP202943"/>
    </source>
</evidence>
<keyword evidence="5" id="KW-1185">Reference proteome</keyword>
<evidence type="ECO:0000259" key="2">
    <source>
        <dbReference type="PROSITE" id="PS50853"/>
    </source>
</evidence>
<organism evidence="3">
    <name type="scientific">Capitella teleta</name>
    <name type="common">Polychaete worm</name>
    <dbReference type="NCBI Taxonomy" id="283909"/>
    <lineage>
        <taxon>Eukaryota</taxon>
        <taxon>Metazoa</taxon>
        <taxon>Spiralia</taxon>
        <taxon>Lophotrochozoa</taxon>
        <taxon>Annelida</taxon>
        <taxon>Polychaeta</taxon>
        <taxon>Sedentaria</taxon>
        <taxon>Scolecida</taxon>
        <taxon>Capitellidae</taxon>
        <taxon>Capitella</taxon>
    </lineage>
</organism>
<feature type="chain" id="PRO_5008787718" description="Fibronectin type-III domain-containing protein" evidence="1">
    <location>
        <begin position="22"/>
        <end position="141"/>
    </location>
</feature>
<dbReference type="PROSITE" id="PS50853">
    <property type="entry name" value="FN3"/>
    <property type="match status" value="1"/>
</dbReference>
<dbReference type="EMBL" id="KB306825">
    <property type="protein sequence ID" value="ELT99431.1"/>
    <property type="molecule type" value="Genomic_DNA"/>
</dbReference>